<dbReference type="Proteomes" id="UP000183040">
    <property type="component" value="Unassembled WGS sequence"/>
</dbReference>
<name>A0A1H3YI84_9BACE</name>
<accession>A0A1H3YI84</accession>
<gene>
    <name evidence="1" type="ORF">SAMN04487924_102231</name>
</gene>
<proteinExistence type="predicted"/>
<sequence length="97" mass="11105">MGKYKFYQDRKVTSWERDYFSVEADSYEEAVSIIRSWGCADVSNISDKRLFYDKWFALPETSEPLLPEENGGCPTMEIFNQSGVSIMTNAPEATQSN</sequence>
<organism evidence="1 2">
    <name type="scientific">Bacteroides xylanisolvens</name>
    <dbReference type="NCBI Taxonomy" id="371601"/>
    <lineage>
        <taxon>Bacteria</taxon>
        <taxon>Pseudomonadati</taxon>
        <taxon>Bacteroidota</taxon>
        <taxon>Bacteroidia</taxon>
        <taxon>Bacteroidales</taxon>
        <taxon>Bacteroidaceae</taxon>
        <taxon>Bacteroides</taxon>
    </lineage>
</organism>
<evidence type="ECO:0000313" key="2">
    <source>
        <dbReference type="Proteomes" id="UP000183040"/>
    </source>
</evidence>
<dbReference type="RefSeq" id="WP_074704776.1">
    <property type="nucleotide sequence ID" value="NZ_FNRP01000002.1"/>
</dbReference>
<dbReference type="EMBL" id="FNRP01000002">
    <property type="protein sequence ID" value="SEA11263.1"/>
    <property type="molecule type" value="Genomic_DNA"/>
</dbReference>
<reference evidence="1 2" key="1">
    <citation type="submission" date="2016-10" db="EMBL/GenBank/DDBJ databases">
        <authorList>
            <person name="de Groot N.N."/>
        </authorList>
    </citation>
    <scope>NUCLEOTIDE SEQUENCE [LARGE SCALE GENOMIC DNA]</scope>
    <source>
        <strain evidence="1 2">NLAE-zl-G339</strain>
    </source>
</reference>
<dbReference type="AlphaFoldDB" id="A0A1H3YI84"/>
<evidence type="ECO:0000313" key="1">
    <source>
        <dbReference type="EMBL" id="SEA11263.1"/>
    </source>
</evidence>
<protein>
    <submittedName>
        <fullName evidence="1">Uncharacterized protein</fullName>
    </submittedName>
</protein>